<sequence>MGGAKVVVYGLSTEGYAIASQMAIKGADVYIIDESTPSAISLKAEIAKTYPNVSSLKEDEPLLAMEPIDVAISKAQYLFFTPRIRKTGQDIKTEIHSKFKDAVSSMKKNSSVIFTLPTGFGGNNENISLLEHVTGLQTGKHISYFYYPLEDLNEQPKIIGSFNGKEDSTLSELLTVGKKEKKFVAISSSEHFHAIDVLSRFSSLCSVLEVCKYAQDEVTKNDLSSDDFQEIFLDNMVSGLFDLKSLGSSFEGANSLMYLINGSVKGIDGYIKRLIDEIRSTLKKNDLKASRTKIALSWTLDQHAMRGDKIEMLQNLTSRLRDYIGDVEAYEDPNFDLFHSDKTTIVVACSQSDFENIEKTKQDSDLIIVKANPLCETINNSIN</sequence>
<dbReference type="KEGG" id="ncl:C5F47_00535"/>
<protein>
    <submittedName>
        <fullName evidence="1">Uncharacterized protein</fullName>
    </submittedName>
</protein>
<accession>A0A7D5QZ13</accession>
<evidence type="ECO:0000313" key="2">
    <source>
        <dbReference type="Proteomes" id="UP000509771"/>
    </source>
</evidence>
<dbReference type="EMBL" id="CP026993">
    <property type="protein sequence ID" value="QLH02178.1"/>
    <property type="molecule type" value="Genomic_DNA"/>
</dbReference>
<reference evidence="1 2" key="1">
    <citation type="submission" date="2018-02" db="EMBL/GenBank/DDBJ databases">
        <title>Complete genome of Nitrosopumilus cobalaminigenes HCA1.</title>
        <authorList>
            <person name="Qin W."/>
            <person name="Zheng Y."/>
            <person name="Stahl D.A."/>
        </authorList>
    </citation>
    <scope>NUCLEOTIDE SEQUENCE [LARGE SCALE GENOMIC DNA]</scope>
    <source>
        <strain evidence="1 2">HCA1</strain>
    </source>
</reference>
<dbReference type="Proteomes" id="UP000509771">
    <property type="component" value="Chromosome"/>
</dbReference>
<dbReference type="AlphaFoldDB" id="A0A7D5QZ13"/>
<name>A0A7D5QZ13_9ARCH</name>
<dbReference type="SUPFAM" id="SSF51735">
    <property type="entry name" value="NAD(P)-binding Rossmann-fold domains"/>
    <property type="match status" value="1"/>
</dbReference>
<dbReference type="OrthoDB" id="7951at2157"/>
<dbReference type="InterPro" id="IPR036291">
    <property type="entry name" value="NAD(P)-bd_dom_sf"/>
</dbReference>
<keyword evidence="2" id="KW-1185">Reference proteome</keyword>
<organism evidence="1 2">
    <name type="scientific">Nitrosopumilus cobalaminigenes</name>
    <dbReference type="NCBI Taxonomy" id="1470066"/>
    <lineage>
        <taxon>Archaea</taxon>
        <taxon>Nitrososphaerota</taxon>
        <taxon>Nitrososphaeria</taxon>
        <taxon>Nitrosopumilales</taxon>
        <taxon>Nitrosopumilaceae</taxon>
        <taxon>Nitrosopumilus</taxon>
    </lineage>
</organism>
<dbReference type="GeneID" id="56058450"/>
<evidence type="ECO:0000313" key="1">
    <source>
        <dbReference type="EMBL" id="QLH02178.1"/>
    </source>
</evidence>
<proteinExistence type="predicted"/>
<dbReference type="RefSeq" id="WP_179360988.1">
    <property type="nucleotide sequence ID" value="NZ_CP026993.1"/>
</dbReference>
<gene>
    <name evidence="1" type="ORF">C5F47_00535</name>
</gene>